<dbReference type="GO" id="GO:0005524">
    <property type="term" value="F:ATP binding"/>
    <property type="evidence" value="ECO:0007669"/>
    <property type="project" value="UniProtKB-KW"/>
</dbReference>
<feature type="domain" description="AAA+ ATPase" evidence="4">
    <location>
        <begin position="4"/>
        <end position="164"/>
    </location>
</feature>
<dbReference type="Gene3D" id="3.40.50.300">
    <property type="entry name" value="P-loop containing nucleotide triphosphate hydrolases"/>
    <property type="match status" value="1"/>
</dbReference>
<keyword evidence="1" id="KW-0547">Nucleotide-binding</keyword>
<evidence type="ECO:0000256" key="1">
    <source>
        <dbReference type="ARBA" id="ARBA00022741"/>
    </source>
</evidence>
<dbReference type="PANTHER" id="PTHR43146:SF1">
    <property type="entry name" value="CANCER-RELATED NUCLEOSIDE-TRIPHOSPHATASE"/>
    <property type="match status" value="1"/>
</dbReference>
<accession>A0A8K0DM12</accession>
<dbReference type="SMART" id="SM00382">
    <property type="entry name" value="AAA"/>
    <property type="match status" value="1"/>
</dbReference>
<keyword evidence="6" id="KW-1185">Reference proteome</keyword>
<dbReference type="Proteomes" id="UP000801492">
    <property type="component" value="Unassembled WGS sequence"/>
</dbReference>
<evidence type="ECO:0000259" key="4">
    <source>
        <dbReference type="SMART" id="SM00382"/>
    </source>
</evidence>
<name>A0A8K0DM12_IGNLU</name>
<proteinExistence type="predicted"/>
<dbReference type="Pfam" id="PF03266">
    <property type="entry name" value="NTPase_1"/>
    <property type="match status" value="1"/>
</dbReference>
<organism evidence="5 6">
    <name type="scientific">Ignelater luminosus</name>
    <name type="common">Cucubano</name>
    <name type="synonym">Pyrophorus luminosus</name>
    <dbReference type="NCBI Taxonomy" id="2038154"/>
    <lineage>
        <taxon>Eukaryota</taxon>
        <taxon>Metazoa</taxon>
        <taxon>Ecdysozoa</taxon>
        <taxon>Arthropoda</taxon>
        <taxon>Hexapoda</taxon>
        <taxon>Insecta</taxon>
        <taxon>Pterygota</taxon>
        <taxon>Neoptera</taxon>
        <taxon>Endopterygota</taxon>
        <taxon>Coleoptera</taxon>
        <taxon>Polyphaga</taxon>
        <taxon>Elateriformia</taxon>
        <taxon>Elateroidea</taxon>
        <taxon>Elateridae</taxon>
        <taxon>Agrypninae</taxon>
        <taxon>Pyrophorini</taxon>
        <taxon>Ignelater</taxon>
    </lineage>
</organism>
<evidence type="ECO:0000256" key="3">
    <source>
        <dbReference type="ARBA" id="ARBA00022840"/>
    </source>
</evidence>
<evidence type="ECO:0000256" key="2">
    <source>
        <dbReference type="ARBA" id="ARBA00022801"/>
    </source>
</evidence>
<evidence type="ECO:0000313" key="5">
    <source>
        <dbReference type="EMBL" id="KAF2902860.1"/>
    </source>
</evidence>
<dbReference type="EMBL" id="VTPC01001162">
    <property type="protein sequence ID" value="KAF2902860.1"/>
    <property type="molecule type" value="Genomic_DNA"/>
</dbReference>
<dbReference type="InterPro" id="IPR027417">
    <property type="entry name" value="P-loop_NTPase"/>
</dbReference>
<dbReference type="SUPFAM" id="SSF52540">
    <property type="entry name" value="P-loop containing nucleoside triphosphate hydrolases"/>
    <property type="match status" value="1"/>
</dbReference>
<protein>
    <recommendedName>
        <fullName evidence="4">AAA+ ATPase domain-containing protein</fullName>
    </recommendedName>
</protein>
<sequence>MSRNSKHVLITGPPGVGKTTLIKKVYNALKDNNVSVNGFYTEELRDNSNKRNGFDIVSLDGKRERLSRTMECLKPNDLKRFRVGQYYVFPRSFELIALPLFAEPKNGVLVLDEIGKMELFSSKFQIEVKEAFKRTDISILATVPVLRGASIPLVESLITNPNYNLITVDRTNRNNLVNEIVTYLTS</sequence>
<reference evidence="5" key="1">
    <citation type="submission" date="2019-08" db="EMBL/GenBank/DDBJ databases">
        <title>The genome of the North American firefly Photinus pyralis.</title>
        <authorList>
            <consortium name="Photinus pyralis genome working group"/>
            <person name="Fallon T.R."/>
            <person name="Sander Lower S.E."/>
            <person name="Weng J.-K."/>
        </authorList>
    </citation>
    <scope>NUCLEOTIDE SEQUENCE</scope>
    <source>
        <strain evidence="5">TRF0915ILg1</strain>
        <tissue evidence="5">Whole body</tissue>
    </source>
</reference>
<dbReference type="InterPro" id="IPR003593">
    <property type="entry name" value="AAA+_ATPase"/>
</dbReference>
<keyword evidence="2" id="KW-0378">Hydrolase</keyword>
<dbReference type="InterPro" id="IPR004948">
    <property type="entry name" value="Nuc-triphosphatase_THEP1"/>
</dbReference>
<comment type="caution">
    <text evidence="5">The sequence shown here is derived from an EMBL/GenBank/DDBJ whole genome shotgun (WGS) entry which is preliminary data.</text>
</comment>
<dbReference type="GO" id="GO:0017111">
    <property type="term" value="F:ribonucleoside triphosphate phosphatase activity"/>
    <property type="evidence" value="ECO:0007669"/>
    <property type="project" value="InterPro"/>
</dbReference>
<gene>
    <name evidence="5" type="ORF">ILUMI_03318</name>
</gene>
<keyword evidence="3" id="KW-0067">ATP-binding</keyword>
<dbReference type="PANTHER" id="PTHR43146">
    <property type="entry name" value="CANCER-RELATED NUCLEOSIDE-TRIPHOSPHATASE"/>
    <property type="match status" value="1"/>
</dbReference>
<dbReference type="AlphaFoldDB" id="A0A8K0DM12"/>
<evidence type="ECO:0000313" key="6">
    <source>
        <dbReference type="Proteomes" id="UP000801492"/>
    </source>
</evidence>
<dbReference type="OrthoDB" id="446244at2759"/>